<evidence type="ECO:0000256" key="1">
    <source>
        <dbReference type="ARBA" id="ARBA00000553"/>
    </source>
</evidence>
<dbReference type="Gene3D" id="3.60.140.10">
    <property type="entry name" value="CNF1/YfiH-like putative cysteine hydrolases"/>
    <property type="match status" value="1"/>
</dbReference>
<evidence type="ECO:0000313" key="11">
    <source>
        <dbReference type="Proteomes" id="UP000178937"/>
    </source>
</evidence>
<name>A0A1F8D020_9BACT</name>
<evidence type="ECO:0008006" key="12">
    <source>
        <dbReference type="Google" id="ProtNLM"/>
    </source>
</evidence>
<dbReference type="InterPro" id="IPR011324">
    <property type="entry name" value="Cytotoxic_necrot_fac-like_cat"/>
</dbReference>
<proteinExistence type="inferred from homology"/>
<dbReference type="AlphaFoldDB" id="A0A1F8D020"/>
<dbReference type="InterPro" id="IPR003730">
    <property type="entry name" value="Cu_polyphenol_OxRdtase"/>
</dbReference>
<keyword evidence="5" id="KW-0378">Hydrolase</keyword>
<gene>
    <name evidence="10" type="ORF">A2393_03725</name>
</gene>
<dbReference type="GO" id="GO:0017061">
    <property type="term" value="F:S-methyl-5-thioadenosine phosphorylase activity"/>
    <property type="evidence" value="ECO:0007669"/>
    <property type="project" value="UniProtKB-EC"/>
</dbReference>
<comment type="similarity">
    <text evidence="2">Belongs to the purine nucleoside phosphorylase YfiH/LACC1 family.</text>
</comment>
<evidence type="ECO:0000256" key="6">
    <source>
        <dbReference type="ARBA" id="ARBA00022833"/>
    </source>
</evidence>
<dbReference type="PANTHER" id="PTHR30616">
    <property type="entry name" value="UNCHARACTERIZED PROTEIN YFIH"/>
    <property type="match status" value="1"/>
</dbReference>
<evidence type="ECO:0000256" key="8">
    <source>
        <dbReference type="ARBA" id="ARBA00048968"/>
    </source>
</evidence>
<dbReference type="GO" id="GO:0016787">
    <property type="term" value="F:hydrolase activity"/>
    <property type="evidence" value="ECO:0007669"/>
    <property type="project" value="UniProtKB-KW"/>
</dbReference>
<keyword evidence="4" id="KW-0479">Metal-binding</keyword>
<evidence type="ECO:0000256" key="2">
    <source>
        <dbReference type="ARBA" id="ARBA00007353"/>
    </source>
</evidence>
<dbReference type="InterPro" id="IPR038371">
    <property type="entry name" value="Cu_polyphenol_OxRdtase_sf"/>
</dbReference>
<evidence type="ECO:0000256" key="5">
    <source>
        <dbReference type="ARBA" id="ARBA00022801"/>
    </source>
</evidence>
<accession>A0A1F8D020</accession>
<evidence type="ECO:0000256" key="4">
    <source>
        <dbReference type="ARBA" id="ARBA00022723"/>
    </source>
</evidence>
<keyword evidence="3" id="KW-0808">Transferase</keyword>
<comment type="catalytic activity">
    <reaction evidence="7">
        <text>adenosine + H2O + H(+) = inosine + NH4(+)</text>
        <dbReference type="Rhea" id="RHEA:24408"/>
        <dbReference type="ChEBI" id="CHEBI:15377"/>
        <dbReference type="ChEBI" id="CHEBI:15378"/>
        <dbReference type="ChEBI" id="CHEBI:16335"/>
        <dbReference type="ChEBI" id="CHEBI:17596"/>
        <dbReference type="ChEBI" id="CHEBI:28938"/>
        <dbReference type="EC" id="3.5.4.4"/>
    </reaction>
    <physiologicalReaction direction="left-to-right" evidence="7">
        <dbReference type="Rhea" id="RHEA:24409"/>
    </physiologicalReaction>
</comment>
<keyword evidence="6" id="KW-0862">Zinc</keyword>
<comment type="caution">
    <text evidence="10">The sequence shown here is derived from an EMBL/GenBank/DDBJ whole genome shotgun (WGS) entry which is preliminary data.</text>
</comment>
<reference evidence="10 11" key="1">
    <citation type="journal article" date="2016" name="Nat. Commun.">
        <title>Thousands of microbial genomes shed light on interconnected biogeochemical processes in an aquifer system.</title>
        <authorList>
            <person name="Anantharaman K."/>
            <person name="Brown C.T."/>
            <person name="Hug L.A."/>
            <person name="Sharon I."/>
            <person name="Castelle C.J."/>
            <person name="Probst A.J."/>
            <person name="Thomas B.C."/>
            <person name="Singh A."/>
            <person name="Wilkins M.J."/>
            <person name="Karaoz U."/>
            <person name="Brodie E.L."/>
            <person name="Williams K.H."/>
            <person name="Hubbard S.S."/>
            <person name="Banfield J.F."/>
        </authorList>
    </citation>
    <scope>NUCLEOTIDE SEQUENCE [LARGE SCALE GENOMIC DNA]</scope>
</reference>
<dbReference type="Proteomes" id="UP000178937">
    <property type="component" value="Unassembled WGS sequence"/>
</dbReference>
<sequence>MTNLLKRLNSSPKNYVGMLQIHGTKVVAVDKKDAEGSIENCDGLLTRNPNITLRISVADCIPLALFDPTTNSICLVHAGWRGLYKGIISKAINLMVKKYGVDPSGVIAEIGPHICQKHYEIKSDVAVFFPGYPKAIKSIENRLFLDLAMVAKEQLIESGLKAKKIIIDHQCTYEDALLPSYRRGDFKKRIYYFLKIPDSP</sequence>
<evidence type="ECO:0000256" key="3">
    <source>
        <dbReference type="ARBA" id="ARBA00022679"/>
    </source>
</evidence>
<evidence type="ECO:0000313" key="10">
    <source>
        <dbReference type="EMBL" id="OGM81409.1"/>
    </source>
</evidence>
<dbReference type="CDD" id="cd16833">
    <property type="entry name" value="YfiH"/>
    <property type="match status" value="1"/>
</dbReference>
<dbReference type="STRING" id="1802540.A2393_03725"/>
<evidence type="ECO:0000256" key="9">
    <source>
        <dbReference type="ARBA" id="ARBA00049893"/>
    </source>
</evidence>
<dbReference type="SUPFAM" id="SSF64438">
    <property type="entry name" value="CNF1/YfiH-like putative cysteine hydrolases"/>
    <property type="match status" value="1"/>
</dbReference>
<evidence type="ECO:0000256" key="7">
    <source>
        <dbReference type="ARBA" id="ARBA00047989"/>
    </source>
</evidence>
<comment type="catalytic activity">
    <reaction evidence="1">
        <text>inosine + phosphate = alpha-D-ribose 1-phosphate + hypoxanthine</text>
        <dbReference type="Rhea" id="RHEA:27646"/>
        <dbReference type="ChEBI" id="CHEBI:17368"/>
        <dbReference type="ChEBI" id="CHEBI:17596"/>
        <dbReference type="ChEBI" id="CHEBI:43474"/>
        <dbReference type="ChEBI" id="CHEBI:57720"/>
        <dbReference type="EC" id="2.4.2.1"/>
    </reaction>
    <physiologicalReaction direction="left-to-right" evidence="1">
        <dbReference type="Rhea" id="RHEA:27647"/>
    </physiologicalReaction>
</comment>
<comment type="catalytic activity">
    <reaction evidence="9">
        <text>S-methyl-5'-thioadenosine + phosphate = 5-(methylsulfanyl)-alpha-D-ribose 1-phosphate + adenine</text>
        <dbReference type="Rhea" id="RHEA:11852"/>
        <dbReference type="ChEBI" id="CHEBI:16708"/>
        <dbReference type="ChEBI" id="CHEBI:17509"/>
        <dbReference type="ChEBI" id="CHEBI:43474"/>
        <dbReference type="ChEBI" id="CHEBI:58533"/>
        <dbReference type="EC" id="2.4.2.28"/>
    </reaction>
    <physiologicalReaction direction="left-to-right" evidence="9">
        <dbReference type="Rhea" id="RHEA:11853"/>
    </physiologicalReaction>
</comment>
<comment type="catalytic activity">
    <reaction evidence="8">
        <text>adenosine + phosphate = alpha-D-ribose 1-phosphate + adenine</text>
        <dbReference type="Rhea" id="RHEA:27642"/>
        <dbReference type="ChEBI" id="CHEBI:16335"/>
        <dbReference type="ChEBI" id="CHEBI:16708"/>
        <dbReference type="ChEBI" id="CHEBI:43474"/>
        <dbReference type="ChEBI" id="CHEBI:57720"/>
        <dbReference type="EC" id="2.4.2.1"/>
    </reaction>
    <physiologicalReaction direction="left-to-right" evidence="8">
        <dbReference type="Rhea" id="RHEA:27643"/>
    </physiologicalReaction>
</comment>
<dbReference type="Pfam" id="PF02578">
    <property type="entry name" value="Cu-oxidase_4"/>
    <property type="match status" value="1"/>
</dbReference>
<dbReference type="PANTHER" id="PTHR30616:SF2">
    <property type="entry name" value="PURINE NUCLEOSIDE PHOSPHORYLASE LACC1"/>
    <property type="match status" value="1"/>
</dbReference>
<dbReference type="GO" id="GO:0005507">
    <property type="term" value="F:copper ion binding"/>
    <property type="evidence" value="ECO:0007669"/>
    <property type="project" value="TreeGrafter"/>
</dbReference>
<dbReference type="EMBL" id="MGIA01000011">
    <property type="protein sequence ID" value="OGM81409.1"/>
    <property type="molecule type" value="Genomic_DNA"/>
</dbReference>
<protein>
    <recommendedName>
        <fullName evidence="12">Purine nucleoside phosphorylase</fullName>
    </recommendedName>
</protein>
<organism evidence="10 11">
    <name type="scientific">Candidatus Woesebacteria bacterium RIFOXYB1_FULL_41_13</name>
    <dbReference type="NCBI Taxonomy" id="1802540"/>
    <lineage>
        <taxon>Bacteria</taxon>
        <taxon>Candidatus Woeseibacteriota</taxon>
    </lineage>
</organism>